<evidence type="ECO:0000313" key="1">
    <source>
        <dbReference type="EMBL" id="PON44660.1"/>
    </source>
</evidence>
<dbReference type="Proteomes" id="UP000237105">
    <property type="component" value="Unassembled WGS sequence"/>
</dbReference>
<comment type="caution">
    <text evidence="1">The sequence shown here is derived from an EMBL/GenBank/DDBJ whole genome shotgun (WGS) entry which is preliminary data.</text>
</comment>
<accession>A0A2P5B787</accession>
<dbReference type="OrthoDB" id="10401358at2759"/>
<name>A0A2P5B787_PARAD</name>
<sequence length="93" mass="10596">PINGPNWRIVGDLSYRGGWDIQDNDIKPDVLQDHNSSNFVLTVEPGELESISYISGSQSEYVQNSDDVIHDVEEDDFIDDNELDHDDIIDDYI</sequence>
<keyword evidence="2" id="KW-1185">Reference proteome</keyword>
<dbReference type="EMBL" id="JXTB01000346">
    <property type="protein sequence ID" value="PON44660.1"/>
    <property type="molecule type" value="Genomic_DNA"/>
</dbReference>
<proteinExistence type="predicted"/>
<evidence type="ECO:0000313" key="2">
    <source>
        <dbReference type="Proteomes" id="UP000237105"/>
    </source>
</evidence>
<protein>
    <submittedName>
        <fullName evidence="1">Uncharacterized protein</fullName>
    </submittedName>
</protein>
<organism evidence="1 2">
    <name type="scientific">Parasponia andersonii</name>
    <name type="common">Sponia andersonii</name>
    <dbReference type="NCBI Taxonomy" id="3476"/>
    <lineage>
        <taxon>Eukaryota</taxon>
        <taxon>Viridiplantae</taxon>
        <taxon>Streptophyta</taxon>
        <taxon>Embryophyta</taxon>
        <taxon>Tracheophyta</taxon>
        <taxon>Spermatophyta</taxon>
        <taxon>Magnoliopsida</taxon>
        <taxon>eudicotyledons</taxon>
        <taxon>Gunneridae</taxon>
        <taxon>Pentapetalae</taxon>
        <taxon>rosids</taxon>
        <taxon>fabids</taxon>
        <taxon>Rosales</taxon>
        <taxon>Cannabaceae</taxon>
        <taxon>Parasponia</taxon>
    </lineage>
</organism>
<gene>
    <name evidence="1" type="ORF">PanWU01x14_265400</name>
</gene>
<feature type="non-terminal residue" evidence="1">
    <location>
        <position position="1"/>
    </location>
</feature>
<reference evidence="2" key="1">
    <citation type="submission" date="2016-06" db="EMBL/GenBank/DDBJ databases">
        <title>Parallel loss of symbiosis genes in relatives of nitrogen-fixing non-legume Parasponia.</title>
        <authorList>
            <person name="Van Velzen R."/>
            <person name="Holmer R."/>
            <person name="Bu F."/>
            <person name="Rutten L."/>
            <person name="Van Zeijl A."/>
            <person name="Liu W."/>
            <person name="Santuari L."/>
            <person name="Cao Q."/>
            <person name="Sharma T."/>
            <person name="Shen D."/>
            <person name="Roswanjaya Y."/>
            <person name="Wardhani T."/>
            <person name="Kalhor M.S."/>
            <person name="Jansen J."/>
            <person name="Van den Hoogen J."/>
            <person name="Gungor B."/>
            <person name="Hartog M."/>
            <person name="Hontelez J."/>
            <person name="Verver J."/>
            <person name="Yang W.-C."/>
            <person name="Schijlen E."/>
            <person name="Repin R."/>
            <person name="Schilthuizen M."/>
            <person name="Schranz E."/>
            <person name="Heidstra R."/>
            <person name="Miyata K."/>
            <person name="Fedorova E."/>
            <person name="Kohlen W."/>
            <person name="Bisseling T."/>
            <person name="Smit S."/>
            <person name="Geurts R."/>
        </authorList>
    </citation>
    <scope>NUCLEOTIDE SEQUENCE [LARGE SCALE GENOMIC DNA]</scope>
    <source>
        <strain evidence="2">cv. WU1-14</strain>
    </source>
</reference>
<dbReference type="AlphaFoldDB" id="A0A2P5B787"/>